<dbReference type="RefSeq" id="WP_085818578.1">
    <property type="nucleotide sequence ID" value="NZ_FWFU01000004.1"/>
</dbReference>
<dbReference type="EMBL" id="FWFU01000004">
    <property type="protein sequence ID" value="SLN55529.1"/>
    <property type="molecule type" value="Genomic_DNA"/>
</dbReference>
<proteinExistence type="predicted"/>
<reference evidence="1 2" key="1">
    <citation type="submission" date="2017-03" db="EMBL/GenBank/DDBJ databases">
        <authorList>
            <person name="Afonso C.L."/>
            <person name="Miller P.J."/>
            <person name="Scott M.A."/>
            <person name="Spackman E."/>
            <person name="Goraichik I."/>
            <person name="Dimitrov K.M."/>
            <person name="Suarez D.L."/>
            <person name="Swayne D.E."/>
        </authorList>
    </citation>
    <scope>NUCLEOTIDE SEQUENCE [LARGE SCALE GENOMIC DNA]</scope>
    <source>
        <strain evidence="1 2">CECT 8110</strain>
    </source>
</reference>
<keyword evidence="2" id="KW-1185">Reference proteome</keyword>
<evidence type="ECO:0000313" key="2">
    <source>
        <dbReference type="Proteomes" id="UP000193207"/>
    </source>
</evidence>
<evidence type="ECO:0008006" key="3">
    <source>
        <dbReference type="Google" id="ProtNLM"/>
    </source>
</evidence>
<sequence length="264" mass="29022">MTRVAIIGNSHIGAYMLAREAIEAAFPKVALSFFALPRHSFSSCRYDENGVLIAREPAAEGLPDRIDLSEQDHILLTGQSFAISGLSRMISDFDVLGLAPRGRARSVSLMLLTEFLDFRIERYCEKLARFLRGDPRCVVVPAPFPADGAADLPQDAAAWLEHPSAADLIGLWSDTVDYHMSGLDYGYMPQPDHLTAGPGRSIGAYARAATLAPEQTPAAPDYTHMNSDYGFAHFEAFARQWLGLEPECRPHSPRKEYDNGLGPQ</sequence>
<gene>
    <name evidence="1" type="ORF">ROH8110_03017</name>
</gene>
<evidence type="ECO:0000313" key="1">
    <source>
        <dbReference type="EMBL" id="SLN55529.1"/>
    </source>
</evidence>
<dbReference type="Proteomes" id="UP000193207">
    <property type="component" value="Unassembled WGS sequence"/>
</dbReference>
<organism evidence="1 2">
    <name type="scientific">Roseovarius halotolerans</name>
    <dbReference type="NCBI Taxonomy" id="505353"/>
    <lineage>
        <taxon>Bacteria</taxon>
        <taxon>Pseudomonadati</taxon>
        <taxon>Pseudomonadota</taxon>
        <taxon>Alphaproteobacteria</taxon>
        <taxon>Rhodobacterales</taxon>
        <taxon>Roseobacteraceae</taxon>
        <taxon>Roseovarius</taxon>
    </lineage>
</organism>
<name>A0A1X6ZMB2_9RHOB</name>
<accession>A0A1X6ZMB2</accession>
<dbReference type="AlphaFoldDB" id="A0A1X6ZMB2"/>
<dbReference type="OrthoDB" id="7859635at2"/>
<protein>
    <recommendedName>
        <fullName evidence="3">SGNH hydrolase-type esterase domain-containing protein</fullName>
    </recommendedName>
</protein>